<keyword evidence="2" id="KW-1185">Reference proteome</keyword>
<dbReference type="AlphaFoldDB" id="B4VR17"/>
<protein>
    <submittedName>
        <fullName evidence="1">Uncharacterized protein</fullName>
    </submittedName>
</protein>
<dbReference type="EMBL" id="DS989848">
    <property type="protein sequence ID" value="EDX75683.1"/>
    <property type="molecule type" value="Genomic_DNA"/>
</dbReference>
<gene>
    <name evidence="1" type="ORF">MC7420_6338</name>
</gene>
<accession>B4VR17</accession>
<proteinExistence type="predicted"/>
<dbReference type="HOGENOM" id="CLU_3326835_0_0_3"/>
<reference evidence="1 2" key="1">
    <citation type="submission" date="2008-07" db="EMBL/GenBank/DDBJ databases">
        <authorList>
            <person name="Tandeau de Marsac N."/>
            <person name="Ferriera S."/>
            <person name="Johnson J."/>
            <person name="Kravitz S."/>
            <person name="Beeson K."/>
            <person name="Sutton G."/>
            <person name="Rogers Y.-H."/>
            <person name="Friedman R."/>
            <person name="Frazier M."/>
            <person name="Venter J.C."/>
        </authorList>
    </citation>
    <scope>NUCLEOTIDE SEQUENCE [LARGE SCALE GENOMIC DNA]</scope>
    <source>
        <strain evidence="1 2">PCC 7420</strain>
    </source>
</reference>
<sequence>MHLKTVRLRAAEGAEGAKEAWGDGEDGEVNDVACFSLP</sequence>
<evidence type="ECO:0000313" key="1">
    <source>
        <dbReference type="EMBL" id="EDX75683.1"/>
    </source>
</evidence>
<organism evidence="1 2">
    <name type="scientific">Coleofasciculus chthonoplastes PCC 7420</name>
    <dbReference type="NCBI Taxonomy" id="118168"/>
    <lineage>
        <taxon>Bacteria</taxon>
        <taxon>Bacillati</taxon>
        <taxon>Cyanobacteriota</taxon>
        <taxon>Cyanophyceae</taxon>
        <taxon>Coleofasciculales</taxon>
        <taxon>Coleofasciculaceae</taxon>
        <taxon>Coleofasciculus</taxon>
    </lineage>
</organism>
<dbReference type="Proteomes" id="UP000003835">
    <property type="component" value="Unassembled WGS sequence"/>
</dbReference>
<name>B4VR17_9CYAN</name>
<evidence type="ECO:0000313" key="2">
    <source>
        <dbReference type="Proteomes" id="UP000003835"/>
    </source>
</evidence>